<dbReference type="Proteomes" id="UP000309061">
    <property type="component" value="Chromosome"/>
</dbReference>
<evidence type="ECO:0000313" key="2">
    <source>
        <dbReference type="Proteomes" id="UP000309061"/>
    </source>
</evidence>
<evidence type="ECO:0000313" key="1">
    <source>
        <dbReference type="EMBL" id="QGM46962.1"/>
    </source>
</evidence>
<dbReference type="AlphaFoldDB" id="A0A6B8KH60"/>
<keyword evidence="2" id="KW-1185">Reference proteome</keyword>
<sequence length="200" mass="23240">MTRKKKSPAPERQGHVDGMCAIYAVLNACKLLFDHSEIQDLKLFKELCRRNPGLFPRIVYAGTEVGGVASLLATAKDWIWREHRKELRFTRPARRKSFESPELFFAFLRDYAAPRNKGEKTSAIIGIDHPWDHWTTVRSIGARRVVFFDSWRFPSRAAFDYFSLGGDDWEQKALLAYRQTFVLRAQLLDEPTPYRRRSGS</sequence>
<reference evidence="1 2" key="1">
    <citation type="submission" date="2019-11" db="EMBL/GenBank/DDBJ databases">
        <title>The genome sequence of Methylocystis heyeri.</title>
        <authorList>
            <person name="Oshkin I.Y."/>
            <person name="Miroshnikov K."/>
            <person name="Dedysh S.N."/>
        </authorList>
    </citation>
    <scope>NUCLEOTIDE SEQUENCE [LARGE SCALE GENOMIC DNA]</scope>
    <source>
        <strain evidence="1 2">H2</strain>
    </source>
</reference>
<accession>A0A6B8KH60</accession>
<evidence type="ECO:0008006" key="3">
    <source>
        <dbReference type="Google" id="ProtNLM"/>
    </source>
</evidence>
<dbReference type="KEGG" id="mhey:H2LOC_015400"/>
<dbReference type="EMBL" id="CP046052">
    <property type="protein sequence ID" value="QGM46962.1"/>
    <property type="molecule type" value="Genomic_DNA"/>
</dbReference>
<organism evidence="1 2">
    <name type="scientific">Methylocystis heyeri</name>
    <dbReference type="NCBI Taxonomy" id="391905"/>
    <lineage>
        <taxon>Bacteria</taxon>
        <taxon>Pseudomonadati</taxon>
        <taxon>Pseudomonadota</taxon>
        <taxon>Alphaproteobacteria</taxon>
        <taxon>Hyphomicrobiales</taxon>
        <taxon>Methylocystaceae</taxon>
        <taxon>Methylocystis</taxon>
    </lineage>
</organism>
<gene>
    <name evidence="1" type="ORF">H2LOC_015400</name>
</gene>
<protein>
    <recommendedName>
        <fullName evidence="3">Peptidase C39-like domain-containing protein</fullName>
    </recommendedName>
</protein>
<dbReference type="RefSeq" id="WP_136498083.1">
    <property type="nucleotide sequence ID" value="NZ_CP046052.1"/>
</dbReference>
<dbReference type="OrthoDB" id="8419641at2"/>
<proteinExistence type="predicted"/>
<name>A0A6B8KH60_9HYPH</name>